<evidence type="ECO:0000313" key="12">
    <source>
        <dbReference type="EMBL" id="EHO43136.1"/>
    </source>
</evidence>
<keyword evidence="8" id="KW-0594">Phospholipid biosynthesis</keyword>
<evidence type="ECO:0000313" key="14">
    <source>
        <dbReference type="Proteomes" id="UP000183868"/>
    </source>
</evidence>
<dbReference type="STRING" id="880073.Cabys_2476"/>
<evidence type="ECO:0000256" key="7">
    <source>
        <dbReference type="ARBA" id="ARBA00023136"/>
    </source>
</evidence>
<keyword evidence="4 10" id="KW-0812">Transmembrane</keyword>
<dbReference type="Pfam" id="PF02660">
    <property type="entry name" value="G3P_acyltransf"/>
    <property type="match status" value="1"/>
</dbReference>
<evidence type="ECO:0000256" key="2">
    <source>
        <dbReference type="ARBA" id="ARBA00022516"/>
    </source>
</evidence>
<dbReference type="KEGG" id="caby:Cabys_2476"/>
<dbReference type="RefSeq" id="WP_006930629.1">
    <property type="nucleotide sequence ID" value="NZ_CM001402.1"/>
</dbReference>
<reference evidence="12 13" key="1">
    <citation type="submission" date="2011-09" db="EMBL/GenBank/DDBJ databases">
        <title>The permanent draft genome of Caldithrix abyssi DSM 13497.</title>
        <authorList>
            <consortium name="US DOE Joint Genome Institute (JGI-PGF)"/>
            <person name="Lucas S."/>
            <person name="Han J."/>
            <person name="Lapidus A."/>
            <person name="Bruce D."/>
            <person name="Goodwin L."/>
            <person name="Pitluck S."/>
            <person name="Peters L."/>
            <person name="Kyrpides N."/>
            <person name="Mavromatis K."/>
            <person name="Ivanova N."/>
            <person name="Mikhailova N."/>
            <person name="Chertkov O."/>
            <person name="Detter J.C."/>
            <person name="Tapia R."/>
            <person name="Han C."/>
            <person name="Land M."/>
            <person name="Hauser L."/>
            <person name="Markowitz V."/>
            <person name="Cheng J.-F."/>
            <person name="Hugenholtz P."/>
            <person name="Woyke T."/>
            <person name="Wu D."/>
            <person name="Spring S."/>
            <person name="Brambilla E."/>
            <person name="Klenk H.-P."/>
            <person name="Eisen J.A."/>
        </authorList>
    </citation>
    <scope>NUCLEOTIDE SEQUENCE [LARGE SCALE GENOMIC DNA]</scope>
    <source>
        <strain evidence="12 13">DSM 13497</strain>
    </source>
</reference>
<keyword evidence="9" id="KW-1208">Phospholipid metabolism</keyword>
<evidence type="ECO:0000256" key="10">
    <source>
        <dbReference type="SAM" id="Phobius"/>
    </source>
</evidence>
<dbReference type="GO" id="GO:0008654">
    <property type="term" value="P:phospholipid biosynthetic process"/>
    <property type="evidence" value="ECO:0007669"/>
    <property type="project" value="UniProtKB-KW"/>
</dbReference>
<dbReference type="GO" id="GO:0005886">
    <property type="term" value="C:plasma membrane"/>
    <property type="evidence" value="ECO:0007669"/>
    <property type="project" value="InterPro"/>
</dbReference>
<dbReference type="InterPro" id="IPR003811">
    <property type="entry name" value="G3P_acylTferase_PlsY"/>
</dbReference>
<dbReference type="GO" id="GO:0043772">
    <property type="term" value="F:acyl-phosphate glycerol-3-phosphate acyltransferase activity"/>
    <property type="evidence" value="ECO:0007669"/>
    <property type="project" value="InterPro"/>
</dbReference>
<keyword evidence="13" id="KW-1185">Reference proteome</keyword>
<keyword evidence="2" id="KW-0444">Lipid biosynthesis</keyword>
<evidence type="ECO:0000256" key="5">
    <source>
        <dbReference type="ARBA" id="ARBA00022989"/>
    </source>
</evidence>
<keyword evidence="7 10" id="KW-0472">Membrane</keyword>
<evidence type="ECO:0000313" key="13">
    <source>
        <dbReference type="Proteomes" id="UP000004671"/>
    </source>
</evidence>
<dbReference type="PANTHER" id="PTHR30309:SF0">
    <property type="entry name" value="GLYCEROL-3-PHOSPHATE ACYLTRANSFERASE-RELATED"/>
    <property type="match status" value="1"/>
</dbReference>
<dbReference type="SMART" id="SM01207">
    <property type="entry name" value="G3P_acyltransf"/>
    <property type="match status" value="1"/>
</dbReference>
<evidence type="ECO:0000256" key="1">
    <source>
        <dbReference type="ARBA" id="ARBA00022475"/>
    </source>
</evidence>
<dbReference type="Proteomes" id="UP000004671">
    <property type="component" value="Chromosome"/>
</dbReference>
<feature type="transmembrane region" description="Helical" evidence="10">
    <location>
        <begin position="6"/>
        <end position="28"/>
    </location>
</feature>
<dbReference type="InParanoid" id="H1XXL2"/>
<reference evidence="11 14" key="2">
    <citation type="submission" date="2016-11" db="EMBL/GenBank/DDBJ databases">
        <title>Genomic analysis of Caldithrix abyssi and proposal of a novel bacterial phylum Caldithrichaeota.</title>
        <authorList>
            <person name="Kublanov I."/>
            <person name="Sigalova O."/>
            <person name="Gavrilov S."/>
            <person name="Lebedinsky A."/>
            <person name="Ivanova N."/>
            <person name="Daum C."/>
            <person name="Reddy T."/>
            <person name="Klenk H.P."/>
            <person name="Goker M."/>
            <person name="Reva O."/>
            <person name="Miroshnichenko M."/>
            <person name="Kyprides N."/>
            <person name="Woyke T."/>
            <person name="Gelfand M."/>
        </authorList>
    </citation>
    <scope>NUCLEOTIDE SEQUENCE [LARGE SCALE GENOMIC DNA]</scope>
    <source>
        <strain evidence="11 14">LF13</strain>
    </source>
</reference>
<dbReference type="Proteomes" id="UP000183868">
    <property type="component" value="Chromosome"/>
</dbReference>
<keyword evidence="1" id="KW-1003">Cell membrane</keyword>
<feature type="transmembrane region" description="Helical" evidence="10">
    <location>
        <begin position="112"/>
        <end position="135"/>
    </location>
</feature>
<evidence type="ECO:0000256" key="6">
    <source>
        <dbReference type="ARBA" id="ARBA00023098"/>
    </source>
</evidence>
<feature type="transmembrane region" description="Helical" evidence="10">
    <location>
        <begin position="81"/>
        <end position="100"/>
    </location>
</feature>
<keyword evidence="5 10" id="KW-1133">Transmembrane helix</keyword>
<accession>H1XXL2</accession>
<feature type="transmembrane region" description="Helical" evidence="10">
    <location>
        <begin position="142"/>
        <end position="162"/>
    </location>
</feature>
<evidence type="ECO:0000313" key="11">
    <source>
        <dbReference type="EMBL" id="APF19225.1"/>
    </source>
</evidence>
<evidence type="ECO:0000256" key="4">
    <source>
        <dbReference type="ARBA" id="ARBA00022692"/>
    </source>
</evidence>
<dbReference type="AlphaFoldDB" id="H1XXL2"/>
<organism evidence="12 13">
    <name type="scientific">Caldithrix abyssi DSM 13497</name>
    <dbReference type="NCBI Taxonomy" id="880073"/>
    <lineage>
        <taxon>Bacteria</taxon>
        <taxon>Pseudomonadati</taxon>
        <taxon>Calditrichota</taxon>
        <taxon>Calditrichia</taxon>
        <taxon>Calditrichales</taxon>
        <taxon>Calditrichaceae</taxon>
        <taxon>Caldithrix</taxon>
    </lineage>
</organism>
<evidence type="ECO:0000256" key="3">
    <source>
        <dbReference type="ARBA" id="ARBA00022679"/>
    </source>
</evidence>
<evidence type="ECO:0000256" key="9">
    <source>
        <dbReference type="ARBA" id="ARBA00023264"/>
    </source>
</evidence>
<protein>
    <submittedName>
        <fullName evidence="11">Glycerol-3-phosphate acyltransferase PlsY</fullName>
    </submittedName>
</protein>
<proteinExistence type="predicted"/>
<name>H1XXL2_CALAY</name>
<sequence>MEWFLSLIVFGGAYLIGSIPAALFLPAFKKEARKTKSGEAGRHHIYRINKKRWTWTLISGFNFGKGLLTAYLTLKFFPGDFYLLLSAMMGLLLGEVFPIWSGFNGGSGLDAAAGALFLVNPFLILIWAALFLAFYLFLRQRVIAALIAIFVLPLIIFLTRHIYFTDNTLLLILPVSMLIFQRILERVPDLVREKSVKIQNGEG</sequence>
<dbReference type="EMBL" id="CM001402">
    <property type="protein sequence ID" value="EHO43136.1"/>
    <property type="molecule type" value="Genomic_DNA"/>
</dbReference>
<keyword evidence="11" id="KW-0012">Acyltransferase</keyword>
<dbReference type="PANTHER" id="PTHR30309">
    <property type="entry name" value="INNER MEMBRANE PROTEIN YGIH"/>
    <property type="match status" value="1"/>
</dbReference>
<dbReference type="eggNOG" id="COG0344">
    <property type="taxonomic scope" value="Bacteria"/>
</dbReference>
<evidence type="ECO:0000256" key="8">
    <source>
        <dbReference type="ARBA" id="ARBA00023209"/>
    </source>
</evidence>
<dbReference type="PaxDb" id="880073-Calab_3537"/>
<gene>
    <name evidence="11" type="primary">plsY</name>
    <name evidence="11" type="ORF">Cabys_2476</name>
    <name evidence="12" type="ORF">Calab_3537</name>
</gene>
<dbReference type="HOGENOM" id="CLU_1346821_0_0_0"/>
<keyword evidence="6" id="KW-0443">Lipid metabolism</keyword>
<dbReference type="EMBL" id="CP018099">
    <property type="protein sequence ID" value="APF19225.1"/>
    <property type="molecule type" value="Genomic_DNA"/>
</dbReference>
<keyword evidence="3 11" id="KW-0808">Transferase</keyword>